<evidence type="ECO:0000313" key="1">
    <source>
        <dbReference type="EMBL" id="KAK3064870.1"/>
    </source>
</evidence>
<proteinExistence type="predicted"/>
<name>A0ACC3DC50_9PEZI</name>
<gene>
    <name evidence="1" type="ORF">LTS18_003130</name>
</gene>
<protein>
    <submittedName>
        <fullName evidence="1">Uncharacterized protein</fullName>
    </submittedName>
</protein>
<dbReference type="Proteomes" id="UP001186974">
    <property type="component" value="Unassembled WGS sequence"/>
</dbReference>
<organism evidence="1 2">
    <name type="scientific">Coniosporium uncinatum</name>
    <dbReference type="NCBI Taxonomy" id="93489"/>
    <lineage>
        <taxon>Eukaryota</taxon>
        <taxon>Fungi</taxon>
        <taxon>Dikarya</taxon>
        <taxon>Ascomycota</taxon>
        <taxon>Pezizomycotina</taxon>
        <taxon>Dothideomycetes</taxon>
        <taxon>Dothideomycetes incertae sedis</taxon>
        <taxon>Coniosporium</taxon>
    </lineage>
</organism>
<reference evidence="1" key="1">
    <citation type="submission" date="2024-09" db="EMBL/GenBank/DDBJ databases">
        <title>Black Yeasts Isolated from many extreme environments.</title>
        <authorList>
            <person name="Coleine C."/>
            <person name="Stajich J.E."/>
            <person name="Selbmann L."/>
        </authorList>
    </citation>
    <scope>NUCLEOTIDE SEQUENCE</scope>
    <source>
        <strain evidence="1">CCFEE 5737</strain>
    </source>
</reference>
<comment type="caution">
    <text evidence="1">The sequence shown here is derived from an EMBL/GenBank/DDBJ whole genome shotgun (WGS) entry which is preliminary data.</text>
</comment>
<sequence length="226" mass="25250">MPQFLSAKGQTDGLLLDGDAPSDANDEIIFPADAAVLVEMAMIYLILVGKHITGTGRGRPRISTIIRRRDILFYWFTRGRKAPNPPPTYLWNLRSKETLKIIESKYGFNRTNIQHLYLGKEELVQLIDYDISNNIYATIAKQHHLAWIIGLVCGVRPGTIAETLTRAGSGQCLRWRNVTIYRDDVDGRSTGTFTVQFTFPGLKGNRGDRDPSLGALAMFGADNKAH</sequence>
<dbReference type="EMBL" id="JAWDJW010006408">
    <property type="protein sequence ID" value="KAK3064870.1"/>
    <property type="molecule type" value="Genomic_DNA"/>
</dbReference>
<evidence type="ECO:0000313" key="2">
    <source>
        <dbReference type="Proteomes" id="UP001186974"/>
    </source>
</evidence>
<accession>A0ACC3DC50</accession>
<keyword evidence="2" id="KW-1185">Reference proteome</keyword>